<protein>
    <submittedName>
        <fullName evidence="2">Uncharacterized protein</fullName>
    </submittedName>
</protein>
<feature type="region of interest" description="Disordered" evidence="1">
    <location>
        <begin position="94"/>
        <end position="205"/>
    </location>
</feature>
<organism evidence="2 3">
    <name type="scientific">Microvirga aerophila</name>
    <dbReference type="NCBI Taxonomy" id="670291"/>
    <lineage>
        <taxon>Bacteria</taxon>
        <taxon>Pseudomonadati</taxon>
        <taxon>Pseudomonadota</taxon>
        <taxon>Alphaproteobacteria</taxon>
        <taxon>Hyphomicrobiales</taxon>
        <taxon>Methylobacteriaceae</taxon>
        <taxon>Microvirga</taxon>
    </lineage>
</organism>
<evidence type="ECO:0000256" key="1">
    <source>
        <dbReference type="SAM" id="MobiDB-lite"/>
    </source>
</evidence>
<dbReference type="AlphaFoldDB" id="A0A512BZR5"/>
<keyword evidence="3" id="KW-1185">Reference proteome</keyword>
<accession>A0A512BZR5</accession>
<name>A0A512BZR5_9HYPH</name>
<sequence length="255" mass="28750">MSGRLPWFRCFPAPLLGEIAGMEADEGYVYIVLMLRIYETGGPVPETSRTLARRTGLREQRVVAALEALIAANKLERLSDGRLDSAFTHEEIAWQDERRDGQSKAGKASAAKRGKIHSEQRELDQIEIAQRNQQNASTSVERPFNHKEEDTEKEKEEEKESTTARRPAERPPLGGGRALPNSRSERRTGRRTSALNATPAPTFFAEEGTPQYEAWLKAEGLLGKSNIFTKERRGVRGRYYASEWPPQHVFQEAAE</sequence>
<evidence type="ECO:0000313" key="3">
    <source>
        <dbReference type="Proteomes" id="UP000321085"/>
    </source>
</evidence>
<proteinExistence type="predicted"/>
<reference evidence="2 3" key="1">
    <citation type="submission" date="2019-07" db="EMBL/GenBank/DDBJ databases">
        <title>Whole genome shotgun sequence of Microvirga aerophila NBRC 106136.</title>
        <authorList>
            <person name="Hosoyama A."/>
            <person name="Uohara A."/>
            <person name="Ohji S."/>
            <person name="Ichikawa N."/>
        </authorList>
    </citation>
    <scope>NUCLEOTIDE SEQUENCE [LARGE SCALE GENOMIC DNA]</scope>
    <source>
        <strain evidence="2 3">NBRC 106136</strain>
    </source>
</reference>
<dbReference type="Proteomes" id="UP000321085">
    <property type="component" value="Unassembled WGS sequence"/>
</dbReference>
<feature type="compositionally biased region" description="Polar residues" evidence="1">
    <location>
        <begin position="130"/>
        <end position="140"/>
    </location>
</feature>
<gene>
    <name evidence="2" type="ORF">MAE02_51500</name>
</gene>
<dbReference type="RefSeq" id="WP_162815855.1">
    <property type="nucleotide sequence ID" value="NZ_BJYU01000106.1"/>
</dbReference>
<evidence type="ECO:0000313" key="2">
    <source>
        <dbReference type="EMBL" id="GEO17454.1"/>
    </source>
</evidence>
<feature type="compositionally biased region" description="Basic and acidic residues" evidence="1">
    <location>
        <begin position="143"/>
        <end position="169"/>
    </location>
</feature>
<comment type="caution">
    <text evidence="2">The sequence shown here is derived from an EMBL/GenBank/DDBJ whole genome shotgun (WGS) entry which is preliminary data.</text>
</comment>
<dbReference type="EMBL" id="BJYU01000106">
    <property type="protein sequence ID" value="GEO17454.1"/>
    <property type="molecule type" value="Genomic_DNA"/>
</dbReference>